<dbReference type="Proteomes" id="UP000276178">
    <property type="component" value="Unassembled WGS sequence"/>
</dbReference>
<feature type="compositionally biased region" description="Low complexity" evidence="1">
    <location>
        <begin position="409"/>
        <end position="426"/>
    </location>
</feature>
<evidence type="ECO:0000256" key="2">
    <source>
        <dbReference type="SAM" id="SignalP"/>
    </source>
</evidence>
<feature type="compositionally biased region" description="Polar residues" evidence="1">
    <location>
        <begin position="445"/>
        <end position="456"/>
    </location>
</feature>
<dbReference type="Gene3D" id="3.40.50.12170">
    <property type="entry name" value="Uncharacterised protein PF07075, DUF1343"/>
    <property type="match status" value="1"/>
</dbReference>
<dbReference type="PANTHER" id="PTHR42915">
    <property type="entry name" value="HYPOTHETICAL 460 KDA PROTEIN IN FEUA-SIGW INTERGENIC REGION [PRECURSOR]"/>
    <property type="match status" value="1"/>
</dbReference>
<dbReference type="SUPFAM" id="SSF88713">
    <property type="entry name" value="Glycoside hydrolase/deacetylase"/>
    <property type="match status" value="1"/>
</dbReference>
<comment type="caution">
    <text evidence="5">The sequence shown here is derived from an EMBL/GenBank/DDBJ whole genome shotgun (WGS) entry which is preliminary data.</text>
</comment>
<dbReference type="PANTHER" id="PTHR42915:SF1">
    <property type="entry name" value="PEPTIDOGLYCAN BETA-N-ACETYLMURAMIDASE NAMZ"/>
    <property type="match status" value="1"/>
</dbReference>
<evidence type="ECO:0000313" key="4">
    <source>
        <dbReference type="EMBL" id="GED25294.1"/>
    </source>
</evidence>
<dbReference type="Gene3D" id="3.20.20.370">
    <property type="entry name" value="Glycoside hydrolase/deacetylase"/>
    <property type="match status" value="1"/>
</dbReference>
<name>A0A3M8B5H4_9BACL</name>
<dbReference type="Gene3D" id="3.90.1150.140">
    <property type="match status" value="1"/>
</dbReference>
<feature type="compositionally biased region" description="Pro residues" evidence="1">
    <location>
        <begin position="526"/>
        <end position="536"/>
    </location>
</feature>
<dbReference type="InterPro" id="IPR011330">
    <property type="entry name" value="Glyco_hydro/deAcase_b/a-brl"/>
</dbReference>
<feature type="chain" id="PRO_5018316449" evidence="2">
    <location>
        <begin position="25"/>
        <end position="755"/>
    </location>
</feature>
<dbReference type="CDD" id="cd10944">
    <property type="entry name" value="CE4_SmPgdA_like"/>
    <property type="match status" value="1"/>
</dbReference>
<dbReference type="Pfam" id="PF01522">
    <property type="entry name" value="Polysacc_deac_1"/>
    <property type="match status" value="1"/>
</dbReference>
<dbReference type="Proteomes" id="UP000317180">
    <property type="component" value="Unassembled WGS sequence"/>
</dbReference>
<dbReference type="InterPro" id="IPR008302">
    <property type="entry name" value="NamZ"/>
</dbReference>
<reference evidence="4 7" key="2">
    <citation type="submission" date="2019-06" db="EMBL/GenBank/DDBJ databases">
        <title>Whole genome shotgun sequence of Brevibacillus agri NBRC 15538.</title>
        <authorList>
            <person name="Hosoyama A."/>
            <person name="Uohara A."/>
            <person name="Ohji S."/>
            <person name="Ichikawa N."/>
        </authorList>
    </citation>
    <scope>NUCLEOTIDE SEQUENCE [LARGE SCALE GENOMIC DNA]</scope>
    <source>
        <strain evidence="4 7">NBRC 15538</strain>
    </source>
</reference>
<dbReference type="GeneID" id="82812285"/>
<dbReference type="GO" id="GO:0005975">
    <property type="term" value="P:carbohydrate metabolic process"/>
    <property type="evidence" value="ECO:0007669"/>
    <property type="project" value="InterPro"/>
</dbReference>
<accession>A0A3M8B5H4</accession>
<dbReference type="RefSeq" id="WP_122952662.1">
    <property type="nucleotide sequence ID" value="NZ_BJOD01000012.1"/>
</dbReference>
<dbReference type="GO" id="GO:0033922">
    <property type="term" value="F:peptidoglycan beta-N-acetylmuramidase activity"/>
    <property type="evidence" value="ECO:0007669"/>
    <property type="project" value="InterPro"/>
</dbReference>
<keyword evidence="2" id="KW-0732">Signal</keyword>
<keyword evidence="7" id="KW-1185">Reference proteome</keyword>
<dbReference type="GO" id="GO:0016810">
    <property type="term" value="F:hydrolase activity, acting on carbon-nitrogen (but not peptide) bonds"/>
    <property type="evidence" value="ECO:0007669"/>
    <property type="project" value="InterPro"/>
</dbReference>
<dbReference type="AlphaFoldDB" id="A0A3M8B5H4"/>
<dbReference type="InterPro" id="IPR048503">
    <property type="entry name" value="NamZ_C"/>
</dbReference>
<feature type="domain" description="NodB homology" evidence="3">
    <location>
        <begin position="540"/>
        <end position="742"/>
    </location>
</feature>
<evidence type="ECO:0000256" key="1">
    <source>
        <dbReference type="SAM" id="MobiDB-lite"/>
    </source>
</evidence>
<organism evidence="5 6">
    <name type="scientific">Brevibacillus agri</name>
    <dbReference type="NCBI Taxonomy" id="51101"/>
    <lineage>
        <taxon>Bacteria</taxon>
        <taxon>Bacillati</taxon>
        <taxon>Bacillota</taxon>
        <taxon>Bacilli</taxon>
        <taxon>Bacillales</taxon>
        <taxon>Paenibacillaceae</taxon>
        <taxon>Brevibacillus</taxon>
    </lineage>
</organism>
<dbReference type="EMBL" id="RHHN01000018">
    <property type="protein sequence ID" value="RNB58297.1"/>
    <property type="molecule type" value="Genomic_DNA"/>
</dbReference>
<sequence>MKKFIPFLILALILTMIPPGGSSANTAAVQLGSDVLFDRFHYLIEGKKVGLITNQTGVNSQGMSTIDLLRRDRSVTLTALFAPEYGLDGKAQVGNQPEIFLHPVYGIPVYGLYGSTRQPTAEMLEHFDTLLVDLQDIGSRTYTYISTLKYAMTAAKEQGKQVIVLDRPNPLGGTIVEGPVLEKPYESFIGVDELPLAHGMTIGEIALFFNRSIGADLYVVPMQGYTRTMLYQETGLSWVPGSPHLPDLASVYGYMATGLGEGTPVTQADHFTWVGAEGIDSVKYADLMNGSLLPGVIFLPEKKEKAGGVRLHIYDPRSFNPVKTGMYALAYARQLQPFPVPLGTDKEKTLFEHVMGTSKIGPLLAQGKSPQEIVDSYAEALGKFTELRKSFLIYGDAPFIPTEAIHSQPGATLPPGTTAPAPEPGTVQPPGTTAPVPQPGMAQPPGTTAPSPQPGTAQPPGTMAPAPQPGTSQPPGTITPAPKPGTAQPPGTTAPSPKPGTAQPPGTTAPAPKPGTAQPPGATAPAPKPPVAPAPKPGEKIAYLTFDDGPSPVTPHVLDTLKKYQVKATFFIVGRHVPGNEAILKRAVAEGHAIGGHTYSHDYQVVYKSTEAFFADLEKGNQLIEKAIGTKPVLFRYPGGSTNTVSLKYQDPKRYNKQKTVMSAIKAEANKKGYIFIDWNVTNGDARSNQYTAQQALANIKQQVKSQKEIVVLMHDASTKTPTAQALPEVITFLKSKGYRFEVISPDRPTVSNVK</sequence>
<evidence type="ECO:0000313" key="5">
    <source>
        <dbReference type="EMBL" id="RNB58297.1"/>
    </source>
</evidence>
<dbReference type="Pfam" id="PF20732">
    <property type="entry name" value="NamZ_C"/>
    <property type="match status" value="1"/>
</dbReference>
<reference evidence="5 6" key="1">
    <citation type="submission" date="2018-10" db="EMBL/GenBank/DDBJ databases">
        <title>Phylogenomics of Brevibacillus.</title>
        <authorList>
            <person name="Dunlap C."/>
        </authorList>
    </citation>
    <scope>NUCLEOTIDE SEQUENCE [LARGE SCALE GENOMIC DNA]</scope>
    <source>
        <strain evidence="5 6">NRRL NRS 1219</strain>
    </source>
</reference>
<feature type="region of interest" description="Disordered" evidence="1">
    <location>
        <begin position="405"/>
        <end position="550"/>
    </location>
</feature>
<dbReference type="EMBL" id="BJOD01000012">
    <property type="protein sequence ID" value="GED25294.1"/>
    <property type="molecule type" value="Genomic_DNA"/>
</dbReference>
<dbReference type="PROSITE" id="PS51677">
    <property type="entry name" value="NODB"/>
    <property type="match status" value="1"/>
</dbReference>
<gene>
    <name evidence="4" type="ORF">BAG01nite_13960</name>
    <name evidence="5" type="ORF">EB820_06020</name>
</gene>
<evidence type="ECO:0000313" key="7">
    <source>
        <dbReference type="Proteomes" id="UP000317180"/>
    </source>
</evidence>
<feature type="signal peptide" evidence="2">
    <location>
        <begin position="1"/>
        <end position="24"/>
    </location>
</feature>
<dbReference type="PRINTS" id="PR01217">
    <property type="entry name" value="PRICHEXTENSN"/>
</dbReference>
<evidence type="ECO:0000259" key="3">
    <source>
        <dbReference type="PROSITE" id="PS51677"/>
    </source>
</evidence>
<evidence type="ECO:0000313" key="6">
    <source>
        <dbReference type="Proteomes" id="UP000276178"/>
    </source>
</evidence>
<dbReference type="OrthoDB" id="9801061at2"/>
<protein>
    <submittedName>
        <fullName evidence="5">DUF1343 domain-containing protein</fullName>
    </submittedName>
</protein>
<feature type="compositionally biased region" description="Low complexity" evidence="1">
    <location>
        <begin position="484"/>
        <end position="525"/>
    </location>
</feature>
<proteinExistence type="predicted"/>
<dbReference type="InterPro" id="IPR048502">
    <property type="entry name" value="NamZ_N"/>
</dbReference>
<dbReference type="InterPro" id="IPR002509">
    <property type="entry name" value="NODB_dom"/>
</dbReference>
<dbReference type="Pfam" id="PF07075">
    <property type="entry name" value="NamZ_N"/>
    <property type="match status" value="1"/>
</dbReference>